<dbReference type="AlphaFoldDB" id="A0A6P1M8X3"/>
<dbReference type="KEGG" id="taer:GT409_13835"/>
<keyword evidence="2" id="KW-1185">Reference proteome</keyword>
<dbReference type="PROSITE" id="PS51257">
    <property type="entry name" value="PROKAR_LIPOPROTEIN"/>
    <property type="match status" value="1"/>
</dbReference>
<organism evidence="1 2">
    <name type="scientific">Tichowtungia aerotolerans</name>
    <dbReference type="NCBI Taxonomy" id="2697043"/>
    <lineage>
        <taxon>Bacteria</taxon>
        <taxon>Pseudomonadati</taxon>
        <taxon>Kiritimatiellota</taxon>
        <taxon>Tichowtungiia</taxon>
        <taxon>Tichowtungiales</taxon>
        <taxon>Tichowtungiaceae</taxon>
        <taxon>Tichowtungia</taxon>
    </lineage>
</organism>
<reference evidence="1 2" key="1">
    <citation type="submission" date="2020-01" db="EMBL/GenBank/DDBJ databases">
        <title>Ponticoccus aerotolerans gen. nov., sp. nov., an anaerobic bacterium and proposal of Ponticoccusceae fam. nov., Ponticoccusles ord. nov. and Ponticoccuse classis nov. in the phylum Kiritimatiellaeota.</title>
        <authorList>
            <person name="Zhou L.Y."/>
            <person name="Du Z.J."/>
        </authorList>
    </citation>
    <scope>NUCLEOTIDE SEQUENCE [LARGE SCALE GENOMIC DNA]</scope>
    <source>
        <strain evidence="1 2">S-5007</strain>
    </source>
</reference>
<evidence type="ECO:0000313" key="2">
    <source>
        <dbReference type="Proteomes" id="UP000464954"/>
    </source>
</evidence>
<name>A0A6P1M8X3_9BACT</name>
<dbReference type="EMBL" id="CP047593">
    <property type="protein sequence ID" value="QHI70472.1"/>
    <property type="molecule type" value="Genomic_DNA"/>
</dbReference>
<gene>
    <name evidence="1" type="ORF">GT409_13835</name>
</gene>
<evidence type="ECO:0000313" key="1">
    <source>
        <dbReference type="EMBL" id="QHI70472.1"/>
    </source>
</evidence>
<proteinExistence type="predicted"/>
<sequence length="59" mass="5959">MKITILLATGILAGCTTTLNLSLINSRSPAINALGTNDTEATTGFEGGGQLDAQIPVAQ</sequence>
<accession>A0A6P1M8X3</accession>
<evidence type="ECO:0008006" key="3">
    <source>
        <dbReference type="Google" id="ProtNLM"/>
    </source>
</evidence>
<dbReference type="Proteomes" id="UP000464954">
    <property type="component" value="Chromosome"/>
</dbReference>
<dbReference type="RefSeq" id="WP_160629648.1">
    <property type="nucleotide sequence ID" value="NZ_CP047593.1"/>
</dbReference>
<protein>
    <recommendedName>
        <fullName evidence="3">Lipoprotein</fullName>
    </recommendedName>
</protein>